<feature type="region of interest" description="Disordered" evidence="1">
    <location>
        <begin position="529"/>
        <end position="548"/>
    </location>
</feature>
<evidence type="ECO:0000313" key="2">
    <source>
        <dbReference type="EMBL" id="CAJ2505394.1"/>
    </source>
</evidence>
<evidence type="ECO:0000256" key="1">
    <source>
        <dbReference type="SAM" id="MobiDB-lite"/>
    </source>
</evidence>
<name>A0AAI8VJB4_9PEZI</name>
<protein>
    <submittedName>
        <fullName evidence="2">Uu.00g127880.m01.CDS01</fullName>
    </submittedName>
</protein>
<dbReference type="EMBL" id="CAUWAG010000007">
    <property type="protein sequence ID" value="CAJ2505394.1"/>
    <property type="molecule type" value="Genomic_DNA"/>
</dbReference>
<dbReference type="AlphaFoldDB" id="A0AAI8VJB4"/>
<accession>A0AAI8VJB4</accession>
<keyword evidence="3" id="KW-1185">Reference proteome</keyword>
<sequence>MFENVSENLVKLLEQNKQPMTWAHIPPQHMPEVCKVLRTWQREPEDWYSTKRIRKLVSKDNRTQSSNQQSIFGKLDQRFPECQEDHQLFKIFSVILPTPEDLKKNEPELLELLKDYRQKKDGSKEAISHYLDENWKPNVTLVDVDWETKREDTKRTPDMGFDPTDVAATLSDQFKSMPLPSPDGRSKKCIMDYIGYFFEFTTLSVASLKKQIMIEIGLGEMADYMERIRYDAFETARGSSATNSAEASRWPRKYHVIHMSNVPDYVGGPLTSFLYGAPLLESGSGTGLLSCVLRNPPEWKSLDQFLSEYLLMYDRELIHTHFGVRLSKETPEMNLATTGPGLYPLIPYYLWEKSPVERSGLEKLMSRPAFFKWMYAHFLKICLPHLRPFTSFTMVYAPLNLTVFLRLISHVADLGYPAHWLSALIGSLCEGEITTTARAPRNFVLDKAQVDKIHPSRTMSVKPWAAEFSTLVTLWRELLPFGLLYGGLPAYESVTEYSIKFPEVHGFGLHVTHFMPMFWNQNAFGRPAQGPEGSRSLLLDDEEGDTSDNAKKIRQEAVRVMTTFDWKMDTRTITFWLRDDVMEQMIDEEWEVYIWRTDAWCSLTKGLVLQHANVERRPVIRP</sequence>
<proteinExistence type="predicted"/>
<organism evidence="2 3">
    <name type="scientific">Anthostomella pinea</name>
    <dbReference type="NCBI Taxonomy" id="933095"/>
    <lineage>
        <taxon>Eukaryota</taxon>
        <taxon>Fungi</taxon>
        <taxon>Dikarya</taxon>
        <taxon>Ascomycota</taxon>
        <taxon>Pezizomycotina</taxon>
        <taxon>Sordariomycetes</taxon>
        <taxon>Xylariomycetidae</taxon>
        <taxon>Xylariales</taxon>
        <taxon>Xylariaceae</taxon>
        <taxon>Anthostomella</taxon>
    </lineage>
</organism>
<reference evidence="2" key="1">
    <citation type="submission" date="2023-10" db="EMBL/GenBank/DDBJ databases">
        <authorList>
            <person name="Hackl T."/>
        </authorList>
    </citation>
    <scope>NUCLEOTIDE SEQUENCE</scope>
</reference>
<gene>
    <name evidence="2" type="ORF">KHLLAP_LOCUS5862</name>
</gene>
<evidence type="ECO:0000313" key="3">
    <source>
        <dbReference type="Proteomes" id="UP001295740"/>
    </source>
</evidence>
<comment type="caution">
    <text evidence="2">The sequence shown here is derived from an EMBL/GenBank/DDBJ whole genome shotgun (WGS) entry which is preliminary data.</text>
</comment>
<dbReference type="Proteomes" id="UP001295740">
    <property type="component" value="Unassembled WGS sequence"/>
</dbReference>